<accession>A0A0E4FYE6</accession>
<dbReference type="InterPro" id="IPR039430">
    <property type="entry name" value="Thymidylate_kin-like_dom"/>
</dbReference>
<evidence type="ECO:0000313" key="4">
    <source>
        <dbReference type="Proteomes" id="UP000063308"/>
    </source>
</evidence>
<evidence type="ECO:0000313" key="3">
    <source>
        <dbReference type="EMBL" id="BAR62281.1"/>
    </source>
</evidence>
<evidence type="ECO:0000256" key="1">
    <source>
        <dbReference type="SAM" id="MobiDB-lite"/>
    </source>
</evidence>
<dbReference type="Pfam" id="PF02223">
    <property type="entry name" value="Thymidylate_kin"/>
    <property type="match status" value="1"/>
</dbReference>
<keyword evidence="3" id="KW-0418">Kinase</keyword>
<organism evidence="3 4">
    <name type="scientific">Bradyrhizobium diazoefficiens</name>
    <dbReference type="NCBI Taxonomy" id="1355477"/>
    <lineage>
        <taxon>Bacteria</taxon>
        <taxon>Pseudomonadati</taxon>
        <taxon>Pseudomonadota</taxon>
        <taxon>Alphaproteobacteria</taxon>
        <taxon>Hyphomicrobiales</taxon>
        <taxon>Nitrobacteraceae</taxon>
        <taxon>Bradyrhizobium</taxon>
    </lineage>
</organism>
<dbReference type="AlphaFoldDB" id="A0A0E4FYE6"/>
<sequence length="90" mass="9713">MSDSAVQRPSGRGRFITFEGGEGTGKSTQIKKLADRLKAARMRTLVTREPGGSPGAEIMRHLVLSGMGKLLGPKPRRCCSRPRAMTMSTP</sequence>
<feature type="region of interest" description="Disordered" evidence="1">
    <location>
        <begin position="1"/>
        <end position="30"/>
    </location>
</feature>
<name>A0A0E4FYE6_9BRAD</name>
<dbReference type="SUPFAM" id="SSF52540">
    <property type="entry name" value="P-loop containing nucleoside triphosphate hydrolases"/>
    <property type="match status" value="1"/>
</dbReference>
<dbReference type="InterPro" id="IPR027417">
    <property type="entry name" value="P-loop_NTPase"/>
</dbReference>
<dbReference type="GO" id="GO:0016301">
    <property type="term" value="F:kinase activity"/>
    <property type="evidence" value="ECO:0007669"/>
    <property type="project" value="UniProtKB-KW"/>
</dbReference>
<dbReference type="Proteomes" id="UP000063308">
    <property type="component" value="Chromosome"/>
</dbReference>
<reference evidence="3 4" key="1">
    <citation type="submission" date="2014-11" db="EMBL/GenBank/DDBJ databases">
        <title>Symbiosis island explosion on the genome of extra-slow-growing strains of soybean bradyrhizobia with massive insertion sequences.</title>
        <authorList>
            <person name="Iida T."/>
            <person name="Minamisawa K."/>
        </authorList>
    </citation>
    <scope>NUCLEOTIDE SEQUENCE [LARGE SCALE GENOMIC DNA]</scope>
    <source>
        <strain evidence="3 4">NK6</strain>
    </source>
</reference>
<gene>
    <name evidence="3" type="ORF">NK6_9139</name>
</gene>
<dbReference type="EMBL" id="AP014685">
    <property type="protein sequence ID" value="BAR62281.1"/>
    <property type="molecule type" value="Genomic_DNA"/>
</dbReference>
<keyword evidence="3" id="KW-0808">Transferase</keyword>
<evidence type="ECO:0000259" key="2">
    <source>
        <dbReference type="Pfam" id="PF02223"/>
    </source>
</evidence>
<proteinExistence type="predicted"/>
<dbReference type="Gene3D" id="3.40.50.300">
    <property type="entry name" value="P-loop containing nucleotide triphosphate hydrolases"/>
    <property type="match status" value="1"/>
</dbReference>
<feature type="domain" description="Thymidylate kinase-like" evidence="2">
    <location>
        <begin position="18"/>
        <end position="64"/>
    </location>
</feature>
<protein>
    <submittedName>
        <fullName evidence="3">Thymidylate kinase</fullName>
    </submittedName>
</protein>